<dbReference type="SUPFAM" id="SSF56112">
    <property type="entry name" value="Protein kinase-like (PK-like)"/>
    <property type="match status" value="1"/>
</dbReference>
<dbReference type="Pfam" id="PF01636">
    <property type="entry name" value="APH"/>
    <property type="match status" value="1"/>
</dbReference>
<dbReference type="GO" id="GO:0016740">
    <property type="term" value="F:transferase activity"/>
    <property type="evidence" value="ECO:0007669"/>
    <property type="project" value="UniProtKB-KW"/>
</dbReference>
<dbReference type="RefSeq" id="WP_163661927.1">
    <property type="nucleotide sequence ID" value="NZ_QXHD01000004.1"/>
</dbReference>
<accession>A0A6M0RXS4</accession>
<protein>
    <submittedName>
        <fullName evidence="2">Aminoglycoside phosphotransferase family protein</fullName>
    </submittedName>
</protein>
<dbReference type="Gene3D" id="3.90.1200.10">
    <property type="match status" value="1"/>
</dbReference>
<dbReference type="CDD" id="cd05120">
    <property type="entry name" value="APH_ChoK_like"/>
    <property type="match status" value="1"/>
</dbReference>
<keyword evidence="3" id="KW-1185">Reference proteome</keyword>
<evidence type="ECO:0000313" key="3">
    <source>
        <dbReference type="Proteomes" id="UP000481033"/>
    </source>
</evidence>
<comment type="caution">
    <text evidence="2">The sequence shown here is derived from an EMBL/GenBank/DDBJ whole genome shotgun (WGS) entry which is preliminary data.</text>
</comment>
<dbReference type="InterPro" id="IPR011009">
    <property type="entry name" value="Kinase-like_dom_sf"/>
</dbReference>
<dbReference type="Gene3D" id="3.30.200.20">
    <property type="entry name" value="Phosphorylase Kinase, domain 1"/>
    <property type="match status" value="1"/>
</dbReference>
<dbReference type="InterPro" id="IPR051678">
    <property type="entry name" value="AGP_Transferase"/>
</dbReference>
<evidence type="ECO:0000313" key="2">
    <source>
        <dbReference type="EMBL" id="NEZ60522.1"/>
    </source>
</evidence>
<dbReference type="EMBL" id="QXHD01000004">
    <property type="protein sequence ID" value="NEZ60522.1"/>
    <property type="molecule type" value="Genomic_DNA"/>
</dbReference>
<evidence type="ECO:0000259" key="1">
    <source>
        <dbReference type="Pfam" id="PF01636"/>
    </source>
</evidence>
<name>A0A6M0RXS4_9CYAN</name>
<feature type="domain" description="Aminoglycoside phosphotransferase" evidence="1">
    <location>
        <begin position="15"/>
        <end position="215"/>
    </location>
</feature>
<proteinExistence type="predicted"/>
<gene>
    <name evidence="2" type="ORF">DXZ20_33770</name>
</gene>
<keyword evidence="2" id="KW-0808">Transferase</keyword>
<dbReference type="Proteomes" id="UP000481033">
    <property type="component" value="Unassembled WGS sequence"/>
</dbReference>
<dbReference type="InterPro" id="IPR002575">
    <property type="entry name" value="Aminoglycoside_PTrfase"/>
</dbReference>
<sequence length="260" mass="28955">MELFDSQNSDVAVLGNVVIRRPRNIEAVAGVRQEVSVLPRLRNLLVLPVPVMQIVEVGDEIVTLHSRLPGEPLWSVQNLSNLTQEHLATQLGSFLKSLHEIESVVLGDIDLPCIDQRWWTNFLDKAERFVFPKVTSTTAKVLRSQIQSHIEQLPNLPCVLRHGDFGSSNILWDGEKNITGVIDFGSLGWGDPGWDIAGLFASYGSLFVEQLALTYPVVGSLLERSPFYHQMFALMDAVFGVEHADDETLNDGLDTLKRIA</sequence>
<dbReference type="PANTHER" id="PTHR21310">
    <property type="entry name" value="AMINOGLYCOSIDE PHOSPHOTRANSFERASE-RELATED-RELATED"/>
    <property type="match status" value="1"/>
</dbReference>
<dbReference type="PANTHER" id="PTHR21310:SF15">
    <property type="entry name" value="AMINOGLYCOSIDE PHOSPHOTRANSFERASE DOMAIN-CONTAINING PROTEIN"/>
    <property type="match status" value="1"/>
</dbReference>
<dbReference type="AlphaFoldDB" id="A0A6M0RXS4"/>
<reference evidence="2 3" key="1">
    <citation type="journal article" date="2020" name="Microb. Ecol.">
        <title>Ecogenomics of the Marine Benthic Filamentous Cyanobacterium Adonisia.</title>
        <authorList>
            <person name="Walter J.M."/>
            <person name="Coutinho F.H."/>
            <person name="Leomil L."/>
            <person name="Hargreaves P.I."/>
            <person name="Campeao M.E."/>
            <person name="Vieira V.V."/>
            <person name="Silva B.S."/>
            <person name="Fistarol G.O."/>
            <person name="Salomon P.S."/>
            <person name="Sawabe T."/>
            <person name="Mino S."/>
            <person name="Hosokawa M."/>
            <person name="Miyashita H."/>
            <person name="Maruyama F."/>
            <person name="van Verk M.C."/>
            <person name="Dutilh B.E."/>
            <person name="Thompson C.C."/>
            <person name="Thompson F.L."/>
        </authorList>
    </citation>
    <scope>NUCLEOTIDE SEQUENCE [LARGE SCALE GENOMIC DNA]</scope>
    <source>
        <strain evidence="2 3">CCMR0081</strain>
    </source>
</reference>
<organism evidence="2 3">
    <name type="scientific">Adonisia turfae CCMR0081</name>
    <dbReference type="NCBI Taxonomy" id="2292702"/>
    <lineage>
        <taxon>Bacteria</taxon>
        <taxon>Bacillati</taxon>
        <taxon>Cyanobacteriota</taxon>
        <taxon>Adonisia</taxon>
        <taxon>Adonisia turfae</taxon>
    </lineage>
</organism>